<protein>
    <recommendedName>
        <fullName evidence="4">Septum formation initiator</fullName>
    </recommendedName>
</protein>
<sequence>MDRVVYRQPDKRVKQEKEIVIMSLFNSPVAKIVLLGISVFLVYNIFHSVGITVQKVDILNKARVEVEDLRLKNLELASLLKRMQTVEYLEVEARDRLNFAGKKDIVFVIPESMYPVAKEYVNELFSEKRAEKNEYGFEAWKSFLTSGI</sequence>
<comment type="caution">
    <text evidence="2">The sequence shown here is derived from an EMBL/GenBank/DDBJ whole genome shotgun (WGS) entry which is preliminary data.</text>
</comment>
<keyword evidence="1" id="KW-0812">Transmembrane</keyword>
<evidence type="ECO:0000256" key="1">
    <source>
        <dbReference type="SAM" id="Phobius"/>
    </source>
</evidence>
<evidence type="ECO:0008006" key="4">
    <source>
        <dbReference type="Google" id="ProtNLM"/>
    </source>
</evidence>
<proteinExistence type="predicted"/>
<organism evidence="2 3">
    <name type="scientific">candidate division WS6 bacterium GW2011_GWF1_35_23</name>
    <dbReference type="NCBI Taxonomy" id="1619097"/>
    <lineage>
        <taxon>Bacteria</taxon>
        <taxon>Candidatus Dojkabacteria</taxon>
    </lineage>
</organism>
<accession>A0A0G0C1E8</accession>
<dbReference type="EMBL" id="LBQH01000033">
    <property type="protein sequence ID" value="KKP75479.1"/>
    <property type="molecule type" value="Genomic_DNA"/>
</dbReference>
<reference evidence="2 3" key="1">
    <citation type="journal article" date="2015" name="Nature">
        <title>rRNA introns, odd ribosomes, and small enigmatic genomes across a large radiation of phyla.</title>
        <authorList>
            <person name="Brown C.T."/>
            <person name="Hug L.A."/>
            <person name="Thomas B.C."/>
            <person name="Sharon I."/>
            <person name="Castelle C.J."/>
            <person name="Singh A."/>
            <person name="Wilkins M.J."/>
            <person name="Williams K.H."/>
            <person name="Banfield J.F."/>
        </authorList>
    </citation>
    <scope>NUCLEOTIDE SEQUENCE [LARGE SCALE GENOMIC DNA]</scope>
</reference>
<keyword evidence="1" id="KW-1133">Transmembrane helix</keyword>
<feature type="transmembrane region" description="Helical" evidence="1">
    <location>
        <begin position="21"/>
        <end position="46"/>
    </location>
</feature>
<evidence type="ECO:0000313" key="3">
    <source>
        <dbReference type="Proteomes" id="UP000034816"/>
    </source>
</evidence>
<dbReference type="Proteomes" id="UP000034816">
    <property type="component" value="Unassembled WGS sequence"/>
</dbReference>
<name>A0A0G0C1E8_9BACT</name>
<gene>
    <name evidence="2" type="ORF">UR73_C0033G0001</name>
</gene>
<keyword evidence="1" id="KW-0472">Membrane</keyword>
<dbReference type="Pfam" id="PF04977">
    <property type="entry name" value="DivIC"/>
    <property type="match status" value="1"/>
</dbReference>
<dbReference type="InterPro" id="IPR007060">
    <property type="entry name" value="FtsL/DivIC"/>
</dbReference>
<dbReference type="AlphaFoldDB" id="A0A0G0C1E8"/>
<evidence type="ECO:0000313" key="2">
    <source>
        <dbReference type="EMBL" id="KKP75479.1"/>
    </source>
</evidence>